<evidence type="ECO:0000256" key="2">
    <source>
        <dbReference type="ARBA" id="ARBA00022617"/>
    </source>
</evidence>
<name>A0ABM4VBA0_COFAR</name>
<keyword evidence="5 7" id="KW-0408">Iron</keyword>
<keyword evidence="4 7" id="KW-0560">Oxidoreductase</keyword>
<keyword evidence="8" id="KW-0812">Transmembrane</keyword>
<gene>
    <name evidence="10" type="primary">LOC113703494</name>
</gene>
<dbReference type="InterPro" id="IPR036396">
    <property type="entry name" value="Cyt_P450_sf"/>
</dbReference>
<evidence type="ECO:0000256" key="4">
    <source>
        <dbReference type="ARBA" id="ARBA00023002"/>
    </source>
</evidence>
<dbReference type="GeneID" id="113703494"/>
<evidence type="ECO:0000256" key="5">
    <source>
        <dbReference type="ARBA" id="ARBA00023004"/>
    </source>
</evidence>
<evidence type="ECO:0000256" key="7">
    <source>
        <dbReference type="RuleBase" id="RU000461"/>
    </source>
</evidence>
<dbReference type="RefSeq" id="XP_071916806.1">
    <property type="nucleotide sequence ID" value="XM_072060705.1"/>
</dbReference>
<keyword evidence="2 7" id="KW-0349">Heme</keyword>
<dbReference type="InterPro" id="IPR001128">
    <property type="entry name" value="Cyt_P450"/>
</dbReference>
<evidence type="ECO:0000256" key="3">
    <source>
        <dbReference type="ARBA" id="ARBA00022723"/>
    </source>
</evidence>
<evidence type="ECO:0000256" key="1">
    <source>
        <dbReference type="ARBA" id="ARBA00010617"/>
    </source>
</evidence>
<keyword evidence="9" id="KW-1185">Reference proteome</keyword>
<organism evidence="9 10">
    <name type="scientific">Coffea arabica</name>
    <name type="common">Arabian coffee</name>
    <dbReference type="NCBI Taxonomy" id="13443"/>
    <lineage>
        <taxon>Eukaryota</taxon>
        <taxon>Viridiplantae</taxon>
        <taxon>Streptophyta</taxon>
        <taxon>Embryophyta</taxon>
        <taxon>Tracheophyta</taxon>
        <taxon>Spermatophyta</taxon>
        <taxon>Magnoliopsida</taxon>
        <taxon>eudicotyledons</taxon>
        <taxon>Gunneridae</taxon>
        <taxon>Pentapetalae</taxon>
        <taxon>asterids</taxon>
        <taxon>lamiids</taxon>
        <taxon>Gentianales</taxon>
        <taxon>Rubiaceae</taxon>
        <taxon>Ixoroideae</taxon>
        <taxon>Gardenieae complex</taxon>
        <taxon>Bertiereae - Coffeeae clade</taxon>
        <taxon>Coffeeae</taxon>
        <taxon>Coffea</taxon>
    </lineage>
</organism>
<evidence type="ECO:0000313" key="10">
    <source>
        <dbReference type="RefSeq" id="XP_071916806.1"/>
    </source>
</evidence>
<dbReference type="InterPro" id="IPR002401">
    <property type="entry name" value="Cyt_P450_E_grp-I"/>
</dbReference>
<evidence type="ECO:0000256" key="6">
    <source>
        <dbReference type="ARBA" id="ARBA00023033"/>
    </source>
</evidence>
<dbReference type="PRINTS" id="PR00385">
    <property type="entry name" value="P450"/>
</dbReference>
<dbReference type="SUPFAM" id="SSF48264">
    <property type="entry name" value="Cytochrome P450"/>
    <property type="match status" value="1"/>
</dbReference>
<dbReference type="PROSITE" id="PS00086">
    <property type="entry name" value="CYTOCHROME_P450"/>
    <property type="match status" value="1"/>
</dbReference>
<dbReference type="PANTHER" id="PTHR47950:SF6">
    <property type="entry name" value="CYTOCHROME P450"/>
    <property type="match status" value="1"/>
</dbReference>
<dbReference type="Proteomes" id="UP001652660">
    <property type="component" value="Chromosome 8e"/>
</dbReference>
<proteinExistence type="inferred from homology"/>
<feature type="transmembrane region" description="Helical" evidence="8">
    <location>
        <begin position="12"/>
        <end position="29"/>
    </location>
</feature>
<keyword evidence="8" id="KW-1133">Transmembrane helix</keyword>
<comment type="similarity">
    <text evidence="1 7">Belongs to the cytochrome P450 family.</text>
</comment>
<keyword evidence="6 7" id="KW-0503">Monooxygenase</keyword>
<sequence>MEAMAQFPDIEANYLLLPIFLLPLLYLIFKQWKYPFATKSPPIPPGPTPWPVLGNIPHMGRLPHVTLCNFAQTYGPLICLKLGTQYTVVGSSPAAAIEILKTHDRSLSARYVPKVVPARQEELNRSSIGWTEVCNDGWKYLRTLCRTELFSVRALDNQSCLREKKISDMVEHLRAKKEGQVVDIGELVFATIFNMLSNVMVSRDLIGLEEESAGEGMKSLVRTVMEVATAPNVSDFYPLLCKLDLQGLRKKSTNLGIKIRAAWEPIIEERRRQGAPLTLSQEDFLDTLLQNNFTNERIHQLLMELFTAGTDTSTSTIEWAMAELVKNPESMMKVREELGREINQDLPKESHLMQLPYLQACIKETFRLHPPAPLLLPHRAPEACQVMNYTIPKNAQVLVNVWAIGRDPGIWDEPLKFKPERFLSCSLDYKGNDFELLPFGSGRRICPGLPMAARHVPLVLASLIHCFDWSLPEGKDPQQLDMNEKFGVTLEKEQPLLLIPKARS</sequence>
<evidence type="ECO:0000313" key="9">
    <source>
        <dbReference type="Proteomes" id="UP001652660"/>
    </source>
</evidence>
<dbReference type="PRINTS" id="PR00463">
    <property type="entry name" value="EP450I"/>
</dbReference>
<keyword evidence="3 7" id="KW-0479">Metal-binding</keyword>
<keyword evidence="8" id="KW-0472">Membrane</keyword>
<dbReference type="InterPro" id="IPR017972">
    <property type="entry name" value="Cyt_P450_CS"/>
</dbReference>
<accession>A0ABM4VBA0</accession>
<reference evidence="10" key="1">
    <citation type="submission" date="2025-08" db="UniProtKB">
        <authorList>
            <consortium name="RefSeq"/>
        </authorList>
    </citation>
    <scope>IDENTIFICATION</scope>
    <source>
        <tissue evidence="10">Leaves</tissue>
    </source>
</reference>
<dbReference type="Pfam" id="PF00067">
    <property type="entry name" value="p450"/>
    <property type="match status" value="1"/>
</dbReference>
<dbReference type="PANTHER" id="PTHR47950">
    <property type="entry name" value="CYTOCHROME P450, FAMILY 76, SUBFAMILY C, POLYPEPTIDE 5-RELATED"/>
    <property type="match status" value="1"/>
</dbReference>
<dbReference type="CDD" id="cd11073">
    <property type="entry name" value="CYP76-like"/>
    <property type="match status" value="1"/>
</dbReference>
<dbReference type="Gene3D" id="1.10.630.10">
    <property type="entry name" value="Cytochrome P450"/>
    <property type="match status" value="1"/>
</dbReference>
<evidence type="ECO:0000256" key="8">
    <source>
        <dbReference type="SAM" id="Phobius"/>
    </source>
</evidence>
<protein>
    <submittedName>
        <fullName evidence="10">Probable (S)-N-methylcoclaurine 3'-hydroxylase isozyme 2</fullName>
    </submittedName>
</protein>